<reference evidence="2 3" key="1">
    <citation type="journal article" date="2018" name="Nat. Ecol. Evol.">
        <title>Pezizomycetes genomes reveal the molecular basis of ectomycorrhizal truffle lifestyle.</title>
        <authorList>
            <person name="Murat C."/>
            <person name="Payen T."/>
            <person name="Noel B."/>
            <person name="Kuo A."/>
            <person name="Morin E."/>
            <person name="Chen J."/>
            <person name="Kohler A."/>
            <person name="Krizsan K."/>
            <person name="Balestrini R."/>
            <person name="Da Silva C."/>
            <person name="Montanini B."/>
            <person name="Hainaut M."/>
            <person name="Levati E."/>
            <person name="Barry K.W."/>
            <person name="Belfiori B."/>
            <person name="Cichocki N."/>
            <person name="Clum A."/>
            <person name="Dockter R.B."/>
            <person name="Fauchery L."/>
            <person name="Guy J."/>
            <person name="Iotti M."/>
            <person name="Le Tacon F."/>
            <person name="Lindquist E.A."/>
            <person name="Lipzen A."/>
            <person name="Malagnac F."/>
            <person name="Mello A."/>
            <person name="Molinier V."/>
            <person name="Miyauchi S."/>
            <person name="Poulain J."/>
            <person name="Riccioni C."/>
            <person name="Rubini A."/>
            <person name="Sitrit Y."/>
            <person name="Splivallo R."/>
            <person name="Traeger S."/>
            <person name="Wang M."/>
            <person name="Zifcakova L."/>
            <person name="Wipf D."/>
            <person name="Zambonelli A."/>
            <person name="Paolocci F."/>
            <person name="Nowrousian M."/>
            <person name="Ottonello S."/>
            <person name="Baldrian P."/>
            <person name="Spatafora J.W."/>
            <person name="Henrissat B."/>
            <person name="Nagy L.G."/>
            <person name="Aury J.M."/>
            <person name="Wincker P."/>
            <person name="Grigoriev I.V."/>
            <person name="Bonfante P."/>
            <person name="Martin F.M."/>
        </authorList>
    </citation>
    <scope>NUCLEOTIDE SEQUENCE [LARGE SCALE GENOMIC DNA]</scope>
    <source>
        <strain evidence="2 3">RN42</strain>
    </source>
</reference>
<evidence type="ECO:0000256" key="1">
    <source>
        <dbReference type="SAM" id="MobiDB-lite"/>
    </source>
</evidence>
<dbReference type="EMBL" id="ML119821">
    <property type="protein sequence ID" value="RPA73439.1"/>
    <property type="molecule type" value="Genomic_DNA"/>
</dbReference>
<dbReference type="AlphaFoldDB" id="A0A3N4HHH9"/>
<dbReference type="Proteomes" id="UP000275078">
    <property type="component" value="Unassembled WGS sequence"/>
</dbReference>
<organism evidence="2 3">
    <name type="scientific">Ascobolus immersus RN42</name>
    <dbReference type="NCBI Taxonomy" id="1160509"/>
    <lineage>
        <taxon>Eukaryota</taxon>
        <taxon>Fungi</taxon>
        <taxon>Dikarya</taxon>
        <taxon>Ascomycota</taxon>
        <taxon>Pezizomycotina</taxon>
        <taxon>Pezizomycetes</taxon>
        <taxon>Pezizales</taxon>
        <taxon>Ascobolaceae</taxon>
        <taxon>Ascobolus</taxon>
    </lineage>
</organism>
<name>A0A3N4HHH9_ASCIM</name>
<evidence type="ECO:0000313" key="2">
    <source>
        <dbReference type="EMBL" id="RPA73439.1"/>
    </source>
</evidence>
<sequence length="159" mass="18824">MFKHLRTLQVHATKPRCLVEHSPRHPLRRSLTTKQKNHLQPDYGTEHSKDDIVLHTFKQYNHELLSIWKEMLTLKHENLLLRGQVEYLRRKMADPVHATGRQWSVERGSSYAHPESTAKEAKRIRNRRLVNAALVVIGTYNRRRIHDMYFNGSNVMILK</sequence>
<evidence type="ECO:0000313" key="3">
    <source>
        <dbReference type="Proteomes" id="UP000275078"/>
    </source>
</evidence>
<feature type="region of interest" description="Disordered" evidence="1">
    <location>
        <begin position="22"/>
        <end position="45"/>
    </location>
</feature>
<gene>
    <name evidence="2" type="ORF">BJ508DRAFT_313806</name>
</gene>
<keyword evidence="3" id="KW-1185">Reference proteome</keyword>
<proteinExistence type="predicted"/>
<accession>A0A3N4HHH9</accession>
<protein>
    <submittedName>
        <fullName evidence="2">Uncharacterized protein</fullName>
    </submittedName>
</protein>